<evidence type="ECO:0000313" key="4">
    <source>
        <dbReference type="WBParaSite" id="PSAMB.scaffold1621size29318.g14133.t2"/>
    </source>
</evidence>
<dbReference type="SUPFAM" id="SSF47391">
    <property type="entry name" value="Dimerization-anchoring domain of cAMP-dependent PK regulatory subunit"/>
    <property type="match status" value="1"/>
</dbReference>
<dbReference type="Proteomes" id="UP000887566">
    <property type="component" value="Unplaced"/>
</dbReference>
<feature type="compositionally biased region" description="Basic and acidic residues" evidence="1">
    <location>
        <begin position="194"/>
        <end position="203"/>
    </location>
</feature>
<feature type="region of interest" description="Disordered" evidence="1">
    <location>
        <begin position="326"/>
        <end position="379"/>
    </location>
</feature>
<organism evidence="3 4">
    <name type="scientific">Plectus sambesii</name>
    <dbReference type="NCBI Taxonomy" id="2011161"/>
    <lineage>
        <taxon>Eukaryota</taxon>
        <taxon>Metazoa</taxon>
        <taxon>Ecdysozoa</taxon>
        <taxon>Nematoda</taxon>
        <taxon>Chromadorea</taxon>
        <taxon>Plectida</taxon>
        <taxon>Plectina</taxon>
        <taxon>Plectoidea</taxon>
        <taxon>Plectidae</taxon>
        <taxon>Plectus</taxon>
    </lineage>
</organism>
<proteinExistence type="predicted"/>
<protein>
    <submittedName>
        <fullName evidence="4">RIIa domain-containing protein</fullName>
    </submittedName>
</protein>
<dbReference type="Gene3D" id="1.20.890.10">
    <property type="entry name" value="cAMP-dependent protein kinase regulatory subunit, dimerization-anchoring domain"/>
    <property type="match status" value="1"/>
</dbReference>
<accession>A0A914VA40</accession>
<feature type="compositionally biased region" description="Polar residues" evidence="1">
    <location>
        <begin position="159"/>
        <end position="172"/>
    </location>
</feature>
<dbReference type="AlphaFoldDB" id="A0A914VA40"/>
<dbReference type="WBParaSite" id="PSAMB.scaffold1621size29318.g14133.t2">
    <property type="protein sequence ID" value="PSAMB.scaffold1621size29318.g14133.t2"/>
    <property type="gene ID" value="PSAMB.scaffold1621size29318.g14133"/>
</dbReference>
<dbReference type="CDD" id="cd12097">
    <property type="entry name" value="DD_RI_PKA"/>
    <property type="match status" value="1"/>
</dbReference>
<dbReference type="SMART" id="SM00394">
    <property type="entry name" value="RIIa"/>
    <property type="match status" value="1"/>
</dbReference>
<feature type="domain" description="RIIa" evidence="2">
    <location>
        <begin position="20"/>
        <end position="57"/>
    </location>
</feature>
<reference evidence="4" key="1">
    <citation type="submission" date="2022-11" db="UniProtKB">
        <authorList>
            <consortium name="WormBaseParasite"/>
        </authorList>
    </citation>
    <scope>IDENTIFICATION</scope>
</reference>
<keyword evidence="3" id="KW-1185">Reference proteome</keyword>
<evidence type="ECO:0000259" key="2">
    <source>
        <dbReference type="SMART" id="SM00394"/>
    </source>
</evidence>
<name>A0A914VA40_9BILA</name>
<dbReference type="Pfam" id="PF02197">
    <property type="entry name" value="RIIa"/>
    <property type="match status" value="1"/>
</dbReference>
<evidence type="ECO:0000313" key="3">
    <source>
        <dbReference type="Proteomes" id="UP000887566"/>
    </source>
</evidence>
<sequence length="503" mass="54360">MASGGEEAQLAQCQAYVQRHNVQQLVKDAIVQLCIHKPDNPITFLKEHFEKLEEQHAQPNFDRPVCLLVVGRPAARALFLRISPRPSTVDGASAVVEAPYSIIAHCAHLPLSTSATTMGAEQSRIRQPLKSLNETLGRRGRKQESTAGAAADVSDERQQQQSKPVSIGSANSARAAARRLPPTEHRRLRRRCRQSSDEQRDDGGGWVAGSPFRAIVRVYIVDWRSGLCLVFATTVQSDCGRARLLPKERALPSAPFTPLVCGCCGRRRRPPLKSSQPTTAPRATRRCCCSAEIMSKARASPLWQPVGRRGLPLTARCPLRLRRPLNGRRRHPVSGARHGMGSACRKGATTVSDGGGVRRQQAAAGNGHGPGGDFDDDDHNKALLKLPVKVRATLRSSASAAEHAVGAYLPSLVDDDGGDNVERYRRTHHAPLSNCGGGRRRTNVVDGLIAVRRTDVSARPTRRLPPAVARGCSTRTHCPVCVSSTRQPASFTVAVASAACVCV</sequence>
<evidence type="ECO:0000256" key="1">
    <source>
        <dbReference type="SAM" id="MobiDB-lite"/>
    </source>
</evidence>
<dbReference type="InterPro" id="IPR003117">
    <property type="entry name" value="cAMP_dep_PK_reg_su_I/II_a/b"/>
</dbReference>
<feature type="region of interest" description="Disordered" evidence="1">
    <location>
        <begin position="118"/>
        <end position="206"/>
    </location>
</feature>